<dbReference type="EMBL" id="JAAKZV010000125">
    <property type="protein sequence ID" value="NGN67113.1"/>
    <property type="molecule type" value="Genomic_DNA"/>
</dbReference>
<feature type="domain" description="AB hydrolase-1" evidence="1">
    <location>
        <begin position="75"/>
        <end position="275"/>
    </location>
</feature>
<dbReference type="RefSeq" id="WP_165240414.1">
    <property type="nucleotide sequence ID" value="NZ_JAAKZV010000125.1"/>
</dbReference>
<gene>
    <name evidence="2" type="ORF">G5C51_24790</name>
</gene>
<dbReference type="InterPro" id="IPR000073">
    <property type="entry name" value="AB_hydrolase_1"/>
</dbReference>
<dbReference type="Proteomes" id="UP000481583">
    <property type="component" value="Unassembled WGS sequence"/>
</dbReference>
<keyword evidence="3" id="KW-1185">Reference proteome</keyword>
<dbReference type="Gene3D" id="3.40.50.1820">
    <property type="entry name" value="alpha/beta hydrolase"/>
    <property type="match status" value="1"/>
</dbReference>
<dbReference type="SUPFAM" id="SSF53474">
    <property type="entry name" value="alpha/beta-Hydrolases"/>
    <property type="match status" value="1"/>
</dbReference>
<dbReference type="InterPro" id="IPR029058">
    <property type="entry name" value="AB_hydrolase_fold"/>
</dbReference>
<protein>
    <submittedName>
        <fullName evidence="2">Alpha/beta hydrolase</fullName>
    </submittedName>
</protein>
<reference evidence="2 3" key="1">
    <citation type="submission" date="2020-02" db="EMBL/GenBank/DDBJ databases">
        <title>Whole-genome analyses of novel actinobacteria.</title>
        <authorList>
            <person name="Sahin N."/>
        </authorList>
    </citation>
    <scope>NUCLEOTIDE SEQUENCE [LARGE SCALE GENOMIC DNA]</scope>
    <source>
        <strain evidence="2 3">A7024</strain>
    </source>
</reference>
<name>A0A6G4U4U3_9ACTN</name>
<comment type="caution">
    <text evidence="2">The sequence shown here is derived from an EMBL/GenBank/DDBJ whole genome shotgun (WGS) entry which is preliminary data.</text>
</comment>
<dbReference type="PANTHER" id="PTHR42886">
    <property type="entry name" value="RE40534P-RELATED"/>
    <property type="match status" value="1"/>
</dbReference>
<proteinExistence type="predicted"/>
<dbReference type="GO" id="GO:0016787">
    <property type="term" value="F:hydrolase activity"/>
    <property type="evidence" value="ECO:0007669"/>
    <property type="project" value="UniProtKB-KW"/>
</dbReference>
<evidence type="ECO:0000259" key="1">
    <source>
        <dbReference type="Pfam" id="PF12697"/>
    </source>
</evidence>
<dbReference type="PANTHER" id="PTHR42886:SF29">
    <property type="entry name" value="PUMMELIG, ISOFORM A"/>
    <property type="match status" value="1"/>
</dbReference>
<dbReference type="Pfam" id="PF12697">
    <property type="entry name" value="Abhydrolase_6"/>
    <property type="match status" value="1"/>
</dbReference>
<keyword evidence="2" id="KW-0378">Hydrolase</keyword>
<dbReference type="AlphaFoldDB" id="A0A6G4U4U3"/>
<evidence type="ECO:0000313" key="3">
    <source>
        <dbReference type="Proteomes" id="UP000481583"/>
    </source>
</evidence>
<accession>A0A6G4U4U3</accession>
<evidence type="ECO:0000313" key="2">
    <source>
        <dbReference type="EMBL" id="NGN67113.1"/>
    </source>
</evidence>
<organism evidence="2 3">
    <name type="scientific">Streptomyces coryli</name>
    <dbReference type="NCBI Taxonomy" id="1128680"/>
    <lineage>
        <taxon>Bacteria</taxon>
        <taxon>Bacillati</taxon>
        <taxon>Actinomycetota</taxon>
        <taxon>Actinomycetes</taxon>
        <taxon>Kitasatosporales</taxon>
        <taxon>Streptomycetaceae</taxon>
        <taxon>Streptomyces</taxon>
    </lineage>
</organism>
<sequence>MNAMAALLRTSLNATSSAAPRLAGRAAFALFRRPLVRPRLRPYERELMASAWYGSTTVNGKNVVTYCWGDGERPVLLVHGWQSRAAHFSAHVAALRSAGYSPVTFDAPGHGASGGREMTILEYREIMRRLGAEHGRFDAVIGHSFGAMAAFFAVRERAVAADRLVSLAGIPDFGHLVRQFRVELGLRERLEDEVRRRVVDYLFPLEGDIWERFSSAVRPEEVNVEQVLLVHDADDRRAPAELSERVAAAYGDRARLVVTRGLGHNRILRDADTAAAVLDFVTAPSGAELRR</sequence>